<keyword evidence="1" id="KW-1133">Transmembrane helix</keyword>
<feature type="transmembrane region" description="Helical" evidence="1">
    <location>
        <begin position="111"/>
        <end position="132"/>
    </location>
</feature>
<dbReference type="InterPro" id="IPR010640">
    <property type="entry name" value="Low_temperature_requirement_A"/>
</dbReference>
<feature type="transmembrane region" description="Helical" evidence="1">
    <location>
        <begin position="370"/>
        <end position="388"/>
    </location>
</feature>
<proteinExistence type="predicted"/>
<dbReference type="PANTHER" id="PTHR36840">
    <property type="entry name" value="BLL5714 PROTEIN"/>
    <property type="match status" value="1"/>
</dbReference>
<feature type="transmembrane region" description="Helical" evidence="1">
    <location>
        <begin position="78"/>
        <end position="99"/>
    </location>
</feature>
<feature type="transmembrane region" description="Helical" evidence="1">
    <location>
        <begin position="21"/>
        <end position="41"/>
    </location>
</feature>
<name>A0ABW1H275_9ACTN</name>
<gene>
    <name evidence="2" type="ORF">ACFQGL_08510</name>
</gene>
<keyword evidence="1" id="KW-0812">Transmembrane</keyword>
<feature type="transmembrane region" description="Helical" evidence="1">
    <location>
        <begin position="345"/>
        <end position="364"/>
    </location>
</feature>
<accession>A0ABW1H275</accession>
<feature type="transmembrane region" description="Helical" evidence="1">
    <location>
        <begin position="47"/>
        <end position="66"/>
    </location>
</feature>
<feature type="transmembrane region" description="Helical" evidence="1">
    <location>
        <begin position="144"/>
        <end position="165"/>
    </location>
</feature>
<comment type="caution">
    <text evidence="2">The sequence shown here is derived from an EMBL/GenBank/DDBJ whole genome shotgun (WGS) entry which is preliminary data.</text>
</comment>
<feature type="transmembrane region" description="Helical" evidence="1">
    <location>
        <begin position="233"/>
        <end position="259"/>
    </location>
</feature>
<keyword evidence="3" id="KW-1185">Reference proteome</keyword>
<evidence type="ECO:0000313" key="2">
    <source>
        <dbReference type="EMBL" id="MFC5923380.1"/>
    </source>
</evidence>
<evidence type="ECO:0000313" key="3">
    <source>
        <dbReference type="Proteomes" id="UP001596226"/>
    </source>
</evidence>
<reference evidence="3" key="1">
    <citation type="journal article" date="2019" name="Int. J. Syst. Evol. Microbiol.">
        <title>The Global Catalogue of Microorganisms (GCM) 10K type strain sequencing project: providing services to taxonomists for standard genome sequencing and annotation.</title>
        <authorList>
            <consortium name="The Broad Institute Genomics Platform"/>
            <consortium name="The Broad Institute Genome Sequencing Center for Infectious Disease"/>
            <person name="Wu L."/>
            <person name="Ma J."/>
        </authorList>
    </citation>
    <scope>NUCLEOTIDE SEQUENCE [LARGE SCALE GENOMIC DNA]</scope>
    <source>
        <strain evidence="3">CGMCC 4.7144</strain>
    </source>
</reference>
<feature type="transmembrane region" description="Helical" evidence="1">
    <location>
        <begin position="171"/>
        <end position="195"/>
    </location>
</feature>
<dbReference type="PANTHER" id="PTHR36840:SF1">
    <property type="entry name" value="BLL5714 PROTEIN"/>
    <property type="match status" value="1"/>
</dbReference>
<keyword evidence="1" id="KW-0472">Membrane</keyword>
<feature type="transmembrane region" description="Helical" evidence="1">
    <location>
        <begin position="207"/>
        <end position="227"/>
    </location>
</feature>
<dbReference type="Proteomes" id="UP001596226">
    <property type="component" value="Unassembled WGS sequence"/>
</dbReference>
<sequence>MSRVLRSRPVLVQEAHRATTFEIFFDLVLVFALTRLIGFMAESLRPLTLYQGLLLLLWFWYAWSCYTWLGSLVRADVGLVRAGMTVAMAAIFVAALVIPDAWQREGAVVNPALTLAVAYAVVRALHLALMLHSSVGNPRYRRQVWRFAVTTTLAWVPLLVGAVLGGTAQTALWTVAFLVDYGGGRIVTAASFGEVRSGTHFAERHGLVLIIVLGESLLSAGAGATSATLRWPVLMAAVFGFAATTCLWWLYFVGVAPAATEALIAAPRHTRRRQQLASDAYTLAHLPLIAGVVYFALGIHLVLARVSGQPGPEHGGGSALGWTATLVLFGGVALYLIGRFLFLRLTVHASAGQLVAIGAILLLVPGARTLPAMAAVGLLTAFLAMLVLHERLTWSARVE</sequence>
<dbReference type="EMBL" id="JBHSQS010000004">
    <property type="protein sequence ID" value="MFC5923380.1"/>
    <property type="molecule type" value="Genomic_DNA"/>
</dbReference>
<organism evidence="2 3">
    <name type="scientific">Micromonospora vulcania</name>
    <dbReference type="NCBI Taxonomy" id="1441873"/>
    <lineage>
        <taxon>Bacteria</taxon>
        <taxon>Bacillati</taxon>
        <taxon>Actinomycetota</taxon>
        <taxon>Actinomycetes</taxon>
        <taxon>Micromonosporales</taxon>
        <taxon>Micromonosporaceae</taxon>
        <taxon>Micromonospora</taxon>
    </lineage>
</organism>
<dbReference type="Pfam" id="PF06772">
    <property type="entry name" value="LtrA"/>
    <property type="match status" value="1"/>
</dbReference>
<evidence type="ECO:0000256" key="1">
    <source>
        <dbReference type="SAM" id="Phobius"/>
    </source>
</evidence>
<feature type="transmembrane region" description="Helical" evidence="1">
    <location>
        <begin position="319"/>
        <end position="338"/>
    </location>
</feature>
<feature type="transmembrane region" description="Helical" evidence="1">
    <location>
        <begin position="280"/>
        <end position="299"/>
    </location>
</feature>
<dbReference type="RefSeq" id="WP_377507977.1">
    <property type="nucleotide sequence ID" value="NZ_JBHSQS010000004.1"/>
</dbReference>
<protein>
    <submittedName>
        <fullName evidence="2">Low temperature requirement protein A</fullName>
    </submittedName>
</protein>